<organism evidence="3 4">
    <name type="scientific">Cnephaeus nilssonii</name>
    <name type="common">Northern bat</name>
    <name type="synonym">Eptesicus nilssonii</name>
    <dbReference type="NCBI Taxonomy" id="3371016"/>
    <lineage>
        <taxon>Eukaryota</taxon>
        <taxon>Metazoa</taxon>
        <taxon>Chordata</taxon>
        <taxon>Craniata</taxon>
        <taxon>Vertebrata</taxon>
        <taxon>Euteleostomi</taxon>
        <taxon>Mammalia</taxon>
        <taxon>Eutheria</taxon>
        <taxon>Laurasiatheria</taxon>
        <taxon>Chiroptera</taxon>
        <taxon>Yangochiroptera</taxon>
        <taxon>Vespertilionidae</taxon>
        <taxon>Cnephaeus</taxon>
    </lineage>
</organism>
<comment type="caution">
    <text evidence="3">The sequence shown here is derived from an EMBL/GenBank/DDBJ whole genome shotgun (WGS) entry which is preliminary data.</text>
</comment>
<feature type="region of interest" description="Disordered" evidence="1">
    <location>
        <begin position="35"/>
        <end position="71"/>
    </location>
</feature>
<dbReference type="Proteomes" id="UP001177744">
    <property type="component" value="Unassembled WGS sequence"/>
</dbReference>
<evidence type="ECO:0000313" key="4">
    <source>
        <dbReference type="Proteomes" id="UP001177744"/>
    </source>
</evidence>
<reference evidence="3" key="1">
    <citation type="submission" date="2023-06" db="EMBL/GenBank/DDBJ databases">
        <title>Reference genome for the Northern bat (Eptesicus nilssonii), a most northern bat species.</title>
        <authorList>
            <person name="Laine V.N."/>
            <person name="Pulliainen A.T."/>
            <person name="Lilley T.M."/>
        </authorList>
    </citation>
    <scope>NUCLEOTIDE SEQUENCE</scope>
    <source>
        <strain evidence="3">BLF_Eptnil</strain>
        <tissue evidence="3">Kidney</tissue>
    </source>
</reference>
<keyword evidence="2" id="KW-0732">Signal</keyword>
<evidence type="ECO:0000256" key="2">
    <source>
        <dbReference type="SAM" id="SignalP"/>
    </source>
</evidence>
<name>A0AA40I1N8_CNENI</name>
<accession>A0AA40I1N8</accession>
<evidence type="ECO:0000256" key="1">
    <source>
        <dbReference type="SAM" id="MobiDB-lite"/>
    </source>
</evidence>
<gene>
    <name evidence="3" type="ORF">QTO34_017794</name>
</gene>
<feature type="signal peptide" evidence="2">
    <location>
        <begin position="1"/>
        <end position="32"/>
    </location>
</feature>
<proteinExistence type="predicted"/>
<feature type="compositionally biased region" description="Polar residues" evidence="1">
    <location>
        <begin position="35"/>
        <end position="50"/>
    </location>
</feature>
<sequence length="163" mass="17555">MAKLPETSRDSMGSAKMFLLLLSMALLALSSAQDISNGTDTENSPEGPQSQEEETQPSARMSRESRKAHVAKVEEEAEVVKVAREAKMARVAEVAEVTRVALVARVVSVEEVARVVSVVANDKENQLKMASSHSLGSLNLAELAWHVRRPGAENAMACRLVTG</sequence>
<feature type="compositionally biased region" description="Basic and acidic residues" evidence="1">
    <location>
        <begin position="61"/>
        <end position="71"/>
    </location>
</feature>
<keyword evidence="4" id="KW-1185">Reference proteome</keyword>
<evidence type="ECO:0000313" key="3">
    <source>
        <dbReference type="EMBL" id="KAK1341388.1"/>
    </source>
</evidence>
<protein>
    <submittedName>
        <fullName evidence="3">Uncharacterized protein</fullName>
    </submittedName>
</protein>
<dbReference type="AlphaFoldDB" id="A0AA40I1N8"/>
<dbReference type="EMBL" id="JAULJE010000007">
    <property type="protein sequence ID" value="KAK1341388.1"/>
    <property type="molecule type" value="Genomic_DNA"/>
</dbReference>
<feature type="chain" id="PRO_5041355812" evidence="2">
    <location>
        <begin position="33"/>
        <end position="163"/>
    </location>
</feature>